<comment type="caution">
    <text evidence="1">The sequence shown here is derived from an EMBL/GenBank/DDBJ whole genome shotgun (WGS) entry which is preliminary data.</text>
</comment>
<accession>A0ABU7A0H7</accession>
<name>A0ABU7A0H7_9TELE</name>
<evidence type="ECO:0000313" key="2">
    <source>
        <dbReference type="Proteomes" id="UP001345963"/>
    </source>
</evidence>
<keyword evidence="2" id="KW-1185">Reference proteome</keyword>
<evidence type="ECO:0000313" key="1">
    <source>
        <dbReference type="EMBL" id="MED6231457.1"/>
    </source>
</evidence>
<reference evidence="1 2" key="1">
    <citation type="submission" date="2021-07" db="EMBL/GenBank/DDBJ databases">
        <authorList>
            <person name="Palmer J.M."/>
        </authorList>
    </citation>
    <scope>NUCLEOTIDE SEQUENCE [LARGE SCALE GENOMIC DNA]</scope>
    <source>
        <strain evidence="1 2">AT_MEX2019</strain>
        <tissue evidence="1">Muscle</tissue>
    </source>
</reference>
<protein>
    <submittedName>
        <fullName evidence="1">Uncharacterized protein</fullName>
    </submittedName>
</protein>
<dbReference type="Proteomes" id="UP001345963">
    <property type="component" value="Unassembled WGS sequence"/>
</dbReference>
<organism evidence="1 2">
    <name type="scientific">Ataeniobius toweri</name>
    <dbReference type="NCBI Taxonomy" id="208326"/>
    <lineage>
        <taxon>Eukaryota</taxon>
        <taxon>Metazoa</taxon>
        <taxon>Chordata</taxon>
        <taxon>Craniata</taxon>
        <taxon>Vertebrata</taxon>
        <taxon>Euteleostomi</taxon>
        <taxon>Actinopterygii</taxon>
        <taxon>Neopterygii</taxon>
        <taxon>Teleostei</taxon>
        <taxon>Neoteleostei</taxon>
        <taxon>Acanthomorphata</taxon>
        <taxon>Ovalentaria</taxon>
        <taxon>Atherinomorphae</taxon>
        <taxon>Cyprinodontiformes</taxon>
        <taxon>Goodeidae</taxon>
        <taxon>Ataeniobius</taxon>
    </lineage>
</organism>
<dbReference type="EMBL" id="JAHUTI010000033">
    <property type="protein sequence ID" value="MED6231457.1"/>
    <property type="molecule type" value="Genomic_DNA"/>
</dbReference>
<sequence>MSLEPAIADVLAQCYIQMYQLTLPYQEFLPYIVLDTVEYQKSGRSYIIVLKVFCFHIYCLISKTGKRQTNVTVGCSDKVVQFAEGRRCSVKTDSDNSAMR</sequence>
<proteinExistence type="predicted"/>
<gene>
    <name evidence="1" type="ORF">ATANTOWER_015514</name>
</gene>